<dbReference type="Gene3D" id="3.40.50.150">
    <property type="entry name" value="Vaccinia Virus protein VP39"/>
    <property type="match status" value="1"/>
</dbReference>
<dbReference type="SUPFAM" id="SSF53335">
    <property type="entry name" value="S-adenosyl-L-methionine-dependent methyltransferases"/>
    <property type="match status" value="1"/>
</dbReference>
<evidence type="ECO:0000313" key="3">
    <source>
        <dbReference type="Proteomes" id="UP000240322"/>
    </source>
</evidence>
<sequence>MDSLDEDEFLRMLLSEERKAWQNPSDILLRLGLTRGQRFLDVASGPGFFAVEASKMVGEKGYIYCVDTNTKAADICAHNLSRVGYRNFEVIAQPIEVAPLPTEHFDVALVANVLHDFGDPVFVLRRVYESLRSNGVLGVVDWKKMETPFGPPLSVRLNEEESIRIIEESGFRVVEVINSYPYHYLIKAEKR</sequence>
<dbReference type="EMBL" id="NEXE01000028">
    <property type="protein sequence ID" value="PSN91340.1"/>
    <property type="molecule type" value="Genomic_DNA"/>
</dbReference>
<dbReference type="InterPro" id="IPR029063">
    <property type="entry name" value="SAM-dependent_MTases_sf"/>
</dbReference>
<dbReference type="CDD" id="cd02440">
    <property type="entry name" value="AdoMet_MTases"/>
    <property type="match status" value="1"/>
</dbReference>
<organism evidence="2 3">
    <name type="scientific">Candidatus Marsarchaeota G2 archaeon OSP_D</name>
    <dbReference type="NCBI Taxonomy" id="1978157"/>
    <lineage>
        <taxon>Archaea</taxon>
        <taxon>Candidatus Marsarchaeota</taxon>
        <taxon>Candidatus Marsarchaeota group 2</taxon>
    </lineage>
</organism>
<dbReference type="PANTHER" id="PTHR43861">
    <property type="entry name" value="TRANS-ACONITATE 2-METHYLTRANSFERASE-RELATED"/>
    <property type="match status" value="1"/>
</dbReference>
<proteinExistence type="predicted"/>
<dbReference type="Proteomes" id="UP000240322">
    <property type="component" value="Unassembled WGS sequence"/>
</dbReference>
<accession>A0A2R6AY71</accession>
<evidence type="ECO:0000313" key="2">
    <source>
        <dbReference type="EMBL" id="PSN91340.1"/>
    </source>
</evidence>
<feature type="domain" description="Methyltransferase" evidence="1">
    <location>
        <begin position="34"/>
        <end position="143"/>
    </location>
</feature>
<reference evidence="2 3" key="1">
    <citation type="submission" date="2017-04" db="EMBL/GenBank/DDBJ databases">
        <title>Novel microbial lineages endemic to geothermal iron-oxide mats fill important gaps in the evolutionary history of Archaea.</title>
        <authorList>
            <person name="Jay Z.J."/>
            <person name="Beam J.P."/>
            <person name="Dlakic M."/>
            <person name="Rusch D.B."/>
            <person name="Kozubal M.A."/>
            <person name="Inskeep W.P."/>
        </authorList>
    </citation>
    <scope>NUCLEOTIDE SEQUENCE [LARGE SCALE GENOMIC DNA]</scope>
    <source>
        <strain evidence="2">OSP_D</strain>
    </source>
</reference>
<protein>
    <recommendedName>
        <fullName evidence="1">Methyltransferase domain-containing protein</fullName>
    </recommendedName>
</protein>
<dbReference type="InterPro" id="IPR025714">
    <property type="entry name" value="Methyltranfer_dom"/>
</dbReference>
<gene>
    <name evidence="2" type="ORF">B9Q03_04475</name>
</gene>
<dbReference type="Pfam" id="PF13847">
    <property type="entry name" value="Methyltransf_31"/>
    <property type="match status" value="1"/>
</dbReference>
<evidence type="ECO:0000259" key="1">
    <source>
        <dbReference type="Pfam" id="PF13847"/>
    </source>
</evidence>
<name>A0A2R6AY71_9ARCH</name>
<comment type="caution">
    <text evidence="2">The sequence shown here is derived from an EMBL/GenBank/DDBJ whole genome shotgun (WGS) entry which is preliminary data.</text>
</comment>
<dbReference type="AlphaFoldDB" id="A0A2R6AY71"/>